<dbReference type="PROSITE" id="PS51767">
    <property type="entry name" value="PEPTIDASE_A1"/>
    <property type="match status" value="1"/>
</dbReference>
<keyword evidence="3 7" id="KW-0064">Aspartyl protease</keyword>
<organism evidence="10 11">
    <name type="scientific">Fomitopsis schrenkii</name>
    <name type="common">Brown rot fungus</name>
    <dbReference type="NCBI Taxonomy" id="2126942"/>
    <lineage>
        <taxon>Eukaryota</taxon>
        <taxon>Fungi</taxon>
        <taxon>Dikarya</taxon>
        <taxon>Basidiomycota</taxon>
        <taxon>Agaricomycotina</taxon>
        <taxon>Agaricomycetes</taxon>
        <taxon>Polyporales</taxon>
        <taxon>Fomitopsis</taxon>
    </lineage>
</organism>
<accession>S8EL55</accession>
<gene>
    <name evidence="10" type="ORF">FOMPIDRAFT_1112785</name>
</gene>
<dbReference type="Proteomes" id="UP000015241">
    <property type="component" value="Unassembled WGS sequence"/>
</dbReference>
<evidence type="ECO:0000256" key="7">
    <source>
        <dbReference type="RuleBase" id="RU000454"/>
    </source>
</evidence>
<dbReference type="eggNOG" id="KOG1339">
    <property type="taxonomic scope" value="Eukaryota"/>
</dbReference>
<evidence type="ECO:0000256" key="5">
    <source>
        <dbReference type="PIRSR" id="PIRSR601461-1"/>
    </source>
</evidence>
<dbReference type="Pfam" id="PF00026">
    <property type="entry name" value="Asp"/>
    <property type="match status" value="1"/>
</dbReference>
<evidence type="ECO:0000259" key="9">
    <source>
        <dbReference type="PROSITE" id="PS51767"/>
    </source>
</evidence>
<protein>
    <recommendedName>
        <fullName evidence="9">Peptidase A1 domain-containing protein</fullName>
    </recommendedName>
</protein>
<dbReference type="PANTHER" id="PTHR47966">
    <property type="entry name" value="BETA-SITE APP-CLEAVING ENZYME, ISOFORM A-RELATED"/>
    <property type="match status" value="1"/>
</dbReference>
<evidence type="ECO:0000256" key="2">
    <source>
        <dbReference type="ARBA" id="ARBA00022670"/>
    </source>
</evidence>
<evidence type="ECO:0000256" key="4">
    <source>
        <dbReference type="ARBA" id="ARBA00022801"/>
    </source>
</evidence>
<comment type="similarity">
    <text evidence="1 7">Belongs to the peptidase A1 family.</text>
</comment>
<dbReference type="SUPFAM" id="SSF50630">
    <property type="entry name" value="Acid proteases"/>
    <property type="match status" value="1"/>
</dbReference>
<feature type="disulfide bond" evidence="6">
    <location>
        <begin position="142"/>
        <end position="147"/>
    </location>
</feature>
<keyword evidence="8" id="KW-0732">Signal</keyword>
<dbReference type="CDD" id="cd05471">
    <property type="entry name" value="pepsin_like"/>
    <property type="match status" value="1"/>
</dbReference>
<dbReference type="InterPro" id="IPR033121">
    <property type="entry name" value="PEPTIDASE_A1"/>
</dbReference>
<feature type="active site" evidence="5">
    <location>
        <position position="129"/>
    </location>
</feature>
<keyword evidence="2 7" id="KW-0645">Protease</keyword>
<dbReference type="HOGENOM" id="CLU_013253_1_0_1"/>
<dbReference type="InterPro" id="IPR021109">
    <property type="entry name" value="Peptidase_aspartic_dom_sf"/>
</dbReference>
<dbReference type="FunFam" id="2.40.70.10:FF:000115">
    <property type="entry name" value="Lysosomal aspartic protease"/>
    <property type="match status" value="1"/>
</dbReference>
<dbReference type="PANTHER" id="PTHR47966:SF51">
    <property type="entry name" value="BETA-SITE APP-CLEAVING ENZYME, ISOFORM A-RELATED"/>
    <property type="match status" value="1"/>
</dbReference>
<evidence type="ECO:0000256" key="6">
    <source>
        <dbReference type="PIRSR" id="PIRSR601461-2"/>
    </source>
</evidence>
<feature type="signal peptide" evidence="8">
    <location>
        <begin position="1"/>
        <end position="19"/>
    </location>
</feature>
<dbReference type="FunCoup" id="S8EL55">
    <property type="interactions" value="52"/>
</dbReference>
<reference evidence="10 11" key="1">
    <citation type="journal article" date="2012" name="Science">
        <title>The Paleozoic origin of enzymatic lignin decomposition reconstructed from 31 fungal genomes.</title>
        <authorList>
            <person name="Floudas D."/>
            <person name="Binder M."/>
            <person name="Riley R."/>
            <person name="Barry K."/>
            <person name="Blanchette R.A."/>
            <person name="Henrissat B."/>
            <person name="Martinez A.T."/>
            <person name="Otillar R."/>
            <person name="Spatafora J.W."/>
            <person name="Yadav J.S."/>
            <person name="Aerts A."/>
            <person name="Benoit I."/>
            <person name="Boyd A."/>
            <person name="Carlson A."/>
            <person name="Copeland A."/>
            <person name="Coutinho P.M."/>
            <person name="de Vries R.P."/>
            <person name="Ferreira P."/>
            <person name="Findley K."/>
            <person name="Foster B."/>
            <person name="Gaskell J."/>
            <person name="Glotzer D."/>
            <person name="Gorecki P."/>
            <person name="Heitman J."/>
            <person name="Hesse C."/>
            <person name="Hori C."/>
            <person name="Igarashi K."/>
            <person name="Jurgens J.A."/>
            <person name="Kallen N."/>
            <person name="Kersten P."/>
            <person name="Kohler A."/>
            <person name="Kuees U."/>
            <person name="Kumar T.K.A."/>
            <person name="Kuo A."/>
            <person name="LaButti K."/>
            <person name="Larrondo L.F."/>
            <person name="Lindquist E."/>
            <person name="Ling A."/>
            <person name="Lombard V."/>
            <person name="Lucas S."/>
            <person name="Lundell T."/>
            <person name="Martin R."/>
            <person name="McLaughlin D.J."/>
            <person name="Morgenstern I."/>
            <person name="Morin E."/>
            <person name="Murat C."/>
            <person name="Nagy L.G."/>
            <person name="Nolan M."/>
            <person name="Ohm R.A."/>
            <person name="Patyshakuliyeva A."/>
            <person name="Rokas A."/>
            <person name="Ruiz-Duenas F.J."/>
            <person name="Sabat G."/>
            <person name="Salamov A."/>
            <person name="Samejima M."/>
            <person name="Schmutz J."/>
            <person name="Slot J.C."/>
            <person name="St John F."/>
            <person name="Stenlid J."/>
            <person name="Sun H."/>
            <person name="Sun S."/>
            <person name="Syed K."/>
            <person name="Tsang A."/>
            <person name="Wiebenga A."/>
            <person name="Young D."/>
            <person name="Pisabarro A."/>
            <person name="Eastwood D.C."/>
            <person name="Martin F."/>
            <person name="Cullen D."/>
            <person name="Grigoriev I.V."/>
            <person name="Hibbett D.S."/>
        </authorList>
    </citation>
    <scope>NUCLEOTIDE SEQUENCE</scope>
    <source>
        <strain evidence="11">FP-58527</strain>
    </source>
</reference>
<dbReference type="STRING" id="743788.S8EL55"/>
<dbReference type="PRINTS" id="PR00792">
    <property type="entry name" value="PEPSIN"/>
</dbReference>
<dbReference type="InterPro" id="IPR001969">
    <property type="entry name" value="Aspartic_peptidase_AS"/>
</dbReference>
<evidence type="ECO:0000256" key="3">
    <source>
        <dbReference type="ARBA" id="ARBA00022750"/>
    </source>
</evidence>
<evidence type="ECO:0000256" key="8">
    <source>
        <dbReference type="SAM" id="SignalP"/>
    </source>
</evidence>
<name>S8EL55_FOMSC</name>
<sequence>MFSKSALIVAVTLALGALASPVDRVQGAVVPFAGRSGLTGEDGVFDHGMVIRDIVRTQNKHRHNMINIQKNAPRSMNEGAYIQTPRTLEGAGALAKRQSEPTTDEGQDTEWIGQISIGSPPQNFLIDFDTGSSDLWVPSADCSGATCNGKQQYTASTSNTSHTMDGTFEISYGDGCRVSGPKFTDTVTVAGITARKQAFSAVTTLSDKFAADPLDGILGMAFQKISSIGEPPFVNQAKAQGSIKQAVFGMKLAKEGSALYLGGTDTTQYTGEVEYHAITDSGYWQVPGAEIIVNGKTVSQGFDTVIDSGTTIMYGPPSDVAAVYASVPGASQLNSENGLYQFPCDHVPAVAFSWGGQNWNVSADNFNLGPTRNGSAMCVGALVGQDMGLGEGVWLVGDSFMKNVYSVFSFEQNAVGFAALS</sequence>
<dbReference type="Gene3D" id="2.40.70.10">
    <property type="entry name" value="Acid Proteases"/>
    <property type="match status" value="2"/>
</dbReference>
<dbReference type="GO" id="GO:0006508">
    <property type="term" value="P:proteolysis"/>
    <property type="evidence" value="ECO:0007669"/>
    <property type="project" value="UniProtKB-KW"/>
</dbReference>
<dbReference type="PROSITE" id="PS00141">
    <property type="entry name" value="ASP_PROTEASE"/>
    <property type="match status" value="1"/>
</dbReference>
<dbReference type="GO" id="GO:0004190">
    <property type="term" value="F:aspartic-type endopeptidase activity"/>
    <property type="evidence" value="ECO:0007669"/>
    <property type="project" value="UniProtKB-KW"/>
</dbReference>
<keyword evidence="6" id="KW-1015">Disulfide bond</keyword>
<feature type="domain" description="Peptidase A1" evidence="9">
    <location>
        <begin position="111"/>
        <end position="418"/>
    </location>
</feature>
<dbReference type="InterPro" id="IPR034164">
    <property type="entry name" value="Pepsin-like_dom"/>
</dbReference>
<dbReference type="EMBL" id="KE504125">
    <property type="protein sequence ID" value="EPT04938.1"/>
    <property type="molecule type" value="Genomic_DNA"/>
</dbReference>
<evidence type="ECO:0000313" key="11">
    <source>
        <dbReference type="Proteomes" id="UP000015241"/>
    </source>
</evidence>
<dbReference type="InterPro" id="IPR001461">
    <property type="entry name" value="Aspartic_peptidase_A1"/>
</dbReference>
<feature type="active site" evidence="5">
    <location>
        <position position="307"/>
    </location>
</feature>
<proteinExistence type="inferred from homology"/>
<dbReference type="OrthoDB" id="15189at2759"/>
<keyword evidence="4 7" id="KW-0378">Hydrolase</keyword>
<keyword evidence="11" id="KW-1185">Reference proteome</keyword>
<feature type="chain" id="PRO_5004563143" description="Peptidase A1 domain-containing protein" evidence="8">
    <location>
        <begin position="20"/>
        <end position="421"/>
    </location>
</feature>
<dbReference type="InParanoid" id="S8EL55"/>
<evidence type="ECO:0000256" key="1">
    <source>
        <dbReference type="ARBA" id="ARBA00007447"/>
    </source>
</evidence>
<dbReference type="AlphaFoldDB" id="S8EL55"/>
<evidence type="ECO:0000313" key="10">
    <source>
        <dbReference type="EMBL" id="EPT04938.1"/>
    </source>
</evidence>